<feature type="transmembrane region" description="Helical" evidence="1">
    <location>
        <begin position="157"/>
        <end position="178"/>
    </location>
</feature>
<feature type="transmembrane region" description="Helical" evidence="1">
    <location>
        <begin position="132"/>
        <end position="151"/>
    </location>
</feature>
<protein>
    <recommendedName>
        <fullName evidence="4">DNA gyrase subunit B</fullName>
    </recommendedName>
</protein>
<organism evidence="2 3">
    <name type="scientific">Pseudoalteromonas lipolytica</name>
    <dbReference type="NCBI Taxonomy" id="570156"/>
    <lineage>
        <taxon>Bacteria</taxon>
        <taxon>Pseudomonadati</taxon>
        <taxon>Pseudomonadota</taxon>
        <taxon>Gammaproteobacteria</taxon>
        <taxon>Alteromonadales</taxon>
        <taxon>Pseudoalteromonadaceae</taxon>
        <taxon>Pseudoalteromonas</taxon>
    </lineage>
</organism>
<dbReference type="AlphaFoldDB" id="A0AAD0WEC6"/>
<evidence type="ECO:0000256" key="1">
    <source>
        <dbReference type="SAM" id="Phobius"/>
    </source>
</evidence>
<evidence type="ECO:0008006" key="4">
    <source>
        <dbReference type="Google" id="ProtNLM"/>
    </source>
</evidence>
<feature type="transmembrane region" description="Helical" evidence="1">
    <location>
        <begin position="57"/>
        <end position="75"/>
    </location>
</feature>
<reference evidence="2 3" key="1">
    <citation type="submission" date="2018-08" db="EMBL/GenBank/DDBJ databases">
        <title>Draft genome sequence of Pseudoalteromonas donghaensis HJ51.</title>
        <authorList>
            <person name="Oh J."/>
            <person name="Roh D."/>
        </authorList>
    </citation>
    <scope>NUCLEOTIDE SEQUENCE [LARGE SCALE GENOMIC DNA]</scope>
    <source>
        <strain evidence="2 3">HJ51</strain>
        <plasmid evidence="2 3">unnamed1</plasmid>
    </source>
</reference>
<keyword evidence="2" id="KW-0614">Plasmid</keyword>
<dbReference type="RefSeq" id="WP_118844839.1">
    <property type="nucleotide sequence ID" value="NZ_CP032091.1"/>
</dbReference>
<feature type="transmembrane region" description="Helical" evidence="1">
    <location>
        <begin position="28"/>
        <end position="45"/>
    </location>
</feature>
<sequence>MLKAIATTLVLVCLSLYPFIVYFGLQHVSIKQVSLILIALLAIRLMLSQKLTSTMPWLKPASFLAIVALATTPFFNSELGLRLYPVIINTVMAITFIYSLRQGPTVIESFARLKEPDLDSKGVRYTRQVTKIWSVFFILNGTVALYTSLFASLSMWTLYNGLVAYLLIAILMLVEWLVRQKVKNNGGE</sequence>
<dbReference type="KEGG" id="pdj:D0907_16535"/>
<name>A0AAD0WEC6_9GAMM</name>
<dbReference type="Proteomes" id="UP000264605">
    <property type="component" value="Plasmid unnamed1"/>
</dbReference>
<gene>
    <name evidence="2" type="ORF">D0907_16535</name>
</gene>
<keyword evidence="1" id="KW-1133">Transmembrane helix</keyword>
<dbReference type="GeneID" id="99507089"/>
<accession>A0AAD0WEC6</accession>
<keyword evidence="1" id="KW-0472">Membrane</keyword>
<proteinExistence type="predicted"/>
<geneLocation type="plasmid" evidence="2 3">
    <name>unnamed1</name>
</geneLocation>
<evidence type="ECO:0000313" key="2">
    <source>
        <dbReference type="EMBL" id="AXV66936.1"/>
    </source>
</evidence>
<dbReference type="EMBL" id="CP032091">
    <property type="protein sequence ID" value="AXV66936.1"/>
    <property type="molecule type" value="Genomic_DNA"/>
</dbReference>
<evidence type="ECO:0000313" key="3">
    <source>
        <dbReference type="Proteomes" id="UP000264605"/>
    </source>
</evidence>
<keyword evidence="1" id="KW-0812">Transmembrane</keyword>